<dbReference type="SUPFAM" id="SSF48695">
    <property type="entry name" value="Multiheme cytochromes"/>
    <property type="match status" value="1"/>
</dbReference>
<dbReference type="InterPro" id="IPR009056">
    <property type="entry name" value="Cyt_c-like_dom"/>
</dbReference>
<dbReference type="SUPFAM" id="SSF46626">
    <property type="entry name" value="Cytochrome c"/>
    <property type="match status" value="1"/>
</dbReference>
<evidence type="ECO:0000256" key="3">
    <source>
        <dbReference type="ARBA" id="ARBA00023004"/>
    </source>
</evidence>
<proteinExistence type="predicted"/>
<dbReference type="GO" id="GO:0009055">
    <property type="term" value="F:electron transfer activity"/>
    <property type="evidence" value="ECO:0007669"/>
    <property type="project" value="InterPro"/>
</dbReference>
<feature type="domain" description="Cytochrome c" evidence="5">
    <location>
        <begin position="170"/>
        <end position="264"/>
    </location>
</feature>
<name>A0A8J6NTW4_9BACT</name>
<reference evidence="6 7" key="1">
    <citation type="submission" date="2020-08" db="EMBL/GenBank/DDBJ databases">
        <title>Bridging the membrane lipid divide: bacteria of the FCB group superphylum have the potential to synthesize archaeal ether lipids.</title>
        <authorList>
            <person name="Villanueva L."/>
            <person name="Von Meijenfeldt F.A.B."/>
            <person name="Westbye A.B."/>
            <person name="Yadav S."/>
            <person name="Hopmans E.C."/>
            <person name="Dutilh B.E."/>
            <person name="Sinninghe Damste J.S."/>
        </authorList>
    </citation>
    <scope>NUCLEOTIDE SEQUENCE [LARGE SCALE GENOMIC DNA]</scope>
    <source>
        <strain evidence="6">NIOZ-UU30</strain>
    </source>
</reference>
<keyword evidence="3 4" id="KW-0408">Iron</keyword>
<dbReference type="NCBIfam" id="NF040971">
    <property type="entry name" value="cytc_ExtS"/>
    <property type="match status" value="1"/>
</dbReference>
<keyword evidence="1 4" id="KW-0349">Heme</keyword>
<evidence type="ECO:0000259" key="5">
    <source>
        <dbReference type="PROSITE" id="PS51007"/>
    </source>
</evidence>
<dbReference type="Proteomes" id="UP000603434">
    <property type="component" value="Unassembled WGS sequence"/>
</dbReference>
<dbReference type="Gene3D" id="1.10.760.10">
    <property type="entry name" value="Cytochrome c-like domain"/>
    <property type="match status" value="2"/>
</dbReference>
<evidence type="ECO:0000256" key="1">
    <source>
        <dbReference type="ARBA" id="ARBA00022617"/>
    </source>
</evidence>
<comment type="caution">
    <text evidence="6">The sequence shown here is derived from an EMBL/GenBank/DDBJ whole genome shotgun (WGS) entry which is preliminary data.</text>
</comment>
<protein>
    <submittedName>
        <fullName evidence="6">C-type cytochrome</fullName>
    </submittedName>
</protein>
<evidence type="ECO:0000256" key="2">
    <source>
        <dbReference type="ARBA" id="ARBA00022723"/>
    </source>
</evidence>
<gene>
    <name evidence="6" type="ORF">H8E23_02270</name>
</gene>
<dbReference type="EMBL" id="JACNJH010000076">
    <property type="protein sequence ID" value="MBC8360211.1"/>
    <property type="molecule type" value="Genomic_DNA"/>
</dbReference>
<accession>A0A8J6NTW4</accession>
<dbReference type="GO" id="GO:0020037">
    <property type="term" value="F:heme binding"/>
    <property type="evidence" value="ECO:0007669"/>
    <property type="project" value="InterPro"/>
</dbReference>
<dbReference type="GO" id="GO:0046872">
    <property type="term" value="F:metal ion binding"/>
    <property type="evidence" value="ECO:0007669"/>
    <property type="project" value="UniProtKB-KW"/>
</dbReference>
<evidence type="ECO:0000313" key="7">
    <source>
        <dbReference type="Proteomes" id="UP000603434"/>
    </source>
</evidence>
<dbReference type="AlphaFoldDB" id="A0A8J6NTW4"/>
<dbReference type="InterPro" id="IPR036280">
    <property type="entry name" value="Multihaem_cyt_sf"/>
</dbReference>
<dbReference type="PROSITE" id="PS51007">
    <property type="entry name" value="CYTC"/>
    <property type="match status" value="1"/>
</dbReference>
<dbReference type="InterPro" id="IPR036909">
    <property type="entry name" value="Cyt_c-like_dom_sf"/>
</dbReference>
<sequence length="264" mass="29567">MGLRLSVLTVIAGLIWAMIPVTDRGGCGCLQCHRPHHEKLGVCMDCHRGDPRTNRIRIAHYRLIPGKYARFRLPDNPVIDAGRRLITQFACRRCHRIGTSGNRLAADLDRLLPKVQPQNLAAAIKEPVPSMPDFYFSDTHVTKLVNAILDGRADIASGTAEAPLIIHFENNTPNRENLFDRHCGSCHRLLTRKAGGLGRGHMGPNLSGLLSEFYPQNFKNGQAWDAVGLKKWTENPRNIRPNAQMIPLELTDGEFTQLVRLFQN</sequence>
<evidence type="ECO:0000256" key="4">
    <source>
        <dbReference type="PROSITE-ProRule" id="PRU00433"/>
    </source>
</evidence>
<keyword evidence="2 4" id="KW-0479">Metal-binding</keyword>
<organism evidence="6 7">
    <name type="scientific">Candidatus Desulfatibia profunda</name>
    <dbReference type="NCBI Taxonomy" id="2841695"/>
    <lineage>
        <taxon>Bacteria</taxon>
        <taxon>Pseudomonadati</taxon>
        <taxon>Thermodesulfobacteriota</taxon>
        <taxon>Desulfobacteria</taxon>
        <taxon>Desulfobacterales</taxon>
        <taxon>Desulfobacterales incertae sedis</taxon>
        <taxon>Candidatus Desulfatibia</taxon>
    </lineage>
</organism>
<evidence type="ECO:0000313" key="6">
    <source>
        <dbReference type="EMBL" id="MBC8360211.1"/>
    </source>
</evidence>
<dbReference type="Pfam" id="PF13442">
    <property type="entry name" value="Cytochrome_CBB3"/>
    <property type="match status" value="1"/>
</dbReference>